<organism evidence="1 2">
    <name type="scientific">Paenibacillus curdlanolyticus YK9</name>
    <dbReference type="NCBI Taxonomy" id="717606"/>
    <lineage>
        <taxon>Bacteria</taxon>
        <taxon>Bacillati</taxon>
        <taxon>Bacillota</taxon>
        <taxon>Bacilli</taxon>
        <taxon>Bacillales</taxon>
        <taxon>Paenibacillaceae</taxon>
        <taxon>Paenibacillus</taxon>
    </lineage>
</organism>
<protein>
    <recommendedName>
        <fullName evidence="3">Cysteine-rich protein</fullName>
    </recommendedName>
</protein>
<dbReference type="Proteomes" id="UP000005387">
    <property type="component" value="Unassembled WGS sequence"/>
</dbReference>
<evidence type="ECO:0000313" key="1">
    <source>
        <dbReference type="EMBL" id="EFM09925.1"/>
    </source>
</evidence>
<evidence type="ECO:0000313" key="2">
    <source>
        <dbReference type="Proteomes" id="UP000005387"/>
    </source>
</evidence>
<dbReference type="eggNOG" id="ENOG50307N2">
    <property type="taxonomic scope" value="Bacteria"/>
</dbReference>
<dbReference type="STRING" id="717606.PaecuDRAFT_3428"/>
<gene>
    <name evidence="1" type="ORF">PaecuDRAFT_3428</name>
</gene>
<keyword evidence="2" id="KW-1185">Reference proteome</keyword>
<dbReference type="EMBL" id="AEDD01000009">
    <property type="protein sequence ID" value="EFM09925.1"/>
    <property type="molecule type" value="Genomic_DNA"/>
</dbReference>
<name>E0ICN9_9BACL</name>
<evidence type="ECO:0008006" key="3">
    <source>
        <dbReference type="Google" id="ProtNLM"/>
    </source>
</evidence>
<accession>E0ICN9</accession>
<dbReference type="AlphaFoldDB" id="E0ICN9"/>
<reference evidence="1 2" key="1">
    <citation type="submission" date="2010-07" db="EMBL/GenBank/DDBJ databases">
        <title>The draft genome of Paenibacillus curdlanolyticus YK9.</title>
        <authorList>
            <consortium name="US DOE Joint Genome Institute (JGI-PGF)"/>
            <person name="Lucas S."/>
            <person name="Copeland A."/>
            <person name="Lapidus A."/>
            <person name="Cheng J.-F."/>
            <person name="Bruce D."/>
            <person name="Goodwin L."/>
            <person name="Pitluck S."/>
            <person name="Land M.L."/>
            <person name="Hauser L."/>
            <person name="Chang Y.-J."/>
            <person name="Jeffries C."/>
            <person name="Anderson I.J."/>
            <person name="Johnson E."/>
            <person name="Loganathan U."/>
            <person name="Mulhopadhyay B."/>
            <person name="Kyrpides N."/>
            <person name="Woyke T.J."/>
        </authorList>
    </citation>
    <scope>NUCLEOTIDE SEQUENCE [LARGE SCALE GENOMIC DNA]</scope>
    <source>
        <strain evidence="1 2">YK9</strain>
    </source>
</reference>
<sequence length="84" mass="9517">MNEVKELTCIIEGCSKAVKAKGLCAMHHQRVLRHGDPQIVKTRSAKQPVDCNWIGCARSAISKGWCSKHYYINRTYGGDNRKRN</sequence>
<proteinExistence type="predicted"/>